<keyword evidence="1" id="KW-0472">Membrane</keyword>
<keyword evidence="1" id="KW-0812">Transmembrane</keyword>
<comment type="caution">
    <text evidence="2">The sequence shown here is derived from an EMBL/GenBank/DDBJ whole genome shotgun (WGS) entry which is preliminary data.</text>
</comment>
<gene>
    <name evidence="2" type="ORF">CPC735_011770</name>
</gene>
<dbReference type="KEGG" id="cpw:9697499"/>
<dbReference type="HOGENOM" id="CLU_1713085_0_0_1"/>
<evidence type="ECO:0000313" key="2">
    <source>
        <dbReference type="EMBL" id="EER29859.1"/>
    </source>
</evidence>
<dbReference type="VEuPathDB" id="FungiDB:CPC735_011770"/>
<organism evidence="2 3">
    <name type="scientific">Coccidioides posadasii (strain C735)</name>
    <name type="common">Valley fever fungus</name>
    <dbReference type="NCBI Taxonomy" id="222929"/>
    <lineage>
        <taxon>Eukaryota</taxon>
        <taxon>Fungi</taxon>
        <taxon>Dikarya</taxon>
        <taxon>Ascomycota</taxon>
        <taxon>Pezizomycotina</taxon>
        <taxon>Eurotiomycetes</taxon>
        <taxon>Eurotiomycetidae</taxon>
        <taxon>Onygenales</taxon>
        <taxon>Onygenaceae</taxon>
        <taxon>Coccidioides</taxon>
    </lineage>
</organism>
<dbReference type="RefSeq" id="XP_003072004.1">
    <property type="nucleotide sequence ID" value="XM_003071958.1"/>
</dbReference>
<dbReference type="AlphaFoldDB" id="C5NZG6"/>
<keyword evidence="1" id="KW-1133">Transmembrane helix</keyword>
<dbReference type="EMBL" id="ACFW01000001">
    <property type="protein sequence ID" value="EER29859.1"/>
    <property type="molecule type" value="Genomic_DNA"/>
</dbReference>
<name>C5NZG6_COCP7</name>
<reference evidence="2 3" key="1">
    <citation type="journal article" date="2009" name="Genome Res.">
        <title>Comparative genomic analyses of the human fungal pathogens Coccidioides and their relatives.</title>
        <authorList>
            <person name="Sharpton T.J."/>
            <person name="Stajich J.E."/>
            <person name="Rounsley S.D."/>
            <person name="Gardner M.J."/>
            <person name="Wortman J.R."/>
            <person name="Jordar V.S."/>
            <person name="Maiti R."/>
            <person name="Kodira C.D."/>
            <person name="Neafsey D.E."/>
            <person name="Zeng Q."/>
            <person name="Hung C.-Y."/>
            <person name="McMahan C."/>
            <person name="Muszewska A."/>
            <person name="Grynberg M."/>
            <person name="Mandel M.A."/>
            <person name="Kellner E.M."/>
            <person name="Barker B.M."/>
            <person name="Galgiani J.N."/>
            <person name="Orbach M.J."/>
            <person name="Kirkland T.N."/>
            <person name="Cole G.T."/>
            <person name="Henn M.R."/>
            <person name="Birren B.W."/>
            <person name="Taylor J.W."/>
        </authorList>
    </citation>
    <scope>NUCLEOTIDE SEQUENCE [LARGE SCALE GENOMIC DNA]</scope>
    <source>
        <strain evidence="3">C735</strain>
    </source>
</reference>
<sequence>MILPPYPNSSLPILQFIDSSRQYVTNGPMISSVVEIVQYEKWIHALMGHWTDLTRWVMECWINFPHWISQPHVFAIIVAFSIAFAVTCTVCLSAGLGPIGIVGGPIAALYQTAIYSNLTPVGNIFATLASMLLTVILAFPVFVVASVIATVVAVTVWSCGAEVSPNPV</sequence>
<feature type="transmembrane region" description="Helical" evidence="1">
    <location>
        <begin position="99"/>
        <end position="118"/>
    </location>
</feature>
<evidence type="ECO:0008006" key="4">
    <source>
        <dbReference type="Google" id="ProtNLM"/>
    </source>
</evidence>
<protein>
    <recommendedName>
        <fullName evidence="4">Transmembrane protein</fullName>
    </recommendedName>
</protein>
<accession>C5NZG6</accession>
<feature type="transmembrane region" description="Helical" evidence="1">
    <location>
        <begin position="73"/>
        <end position="92"/>
    </location>
</feature>
<dbReference type="Proteomes" id="UP000009084">
    <property type="component" value="Unassembled WGS sequence"/>
</dbReference>
<evidence type="ECO:0000313" key="3">
    <source>
        <dbReference type="Proteomes" id="UP000009084"/>
    </source>
</evidence>
<evidence type="ECO:0000256" key="1">
    <source>
        <dbReference type="SAM" id="Phobius"/>
    </source>
</evidence>
<proteinExistence type="predicted"/>
<feature type="transmembrane region" description="Helical" evidence="1">
    <location>
        <begin position="124"/>
        <end position="157"/>
    </location>
</feature>